<organism evidence="2">
    <name type="scientific">Eutreptiella gymnastica</name>
    <dbReference type="NCBI Taxonomy" id="73025"/>
    <lineage>
        <taxon>Eukaryota</taxon>
        <taxon>Discoba</taxon>
        <taxon>Euglenozoa</taxon>
        <taxon>Euglenida</taxon>
        <taxon>Spirocuta</taxon>
        <taxon>Euglenophyceae</taxon>
        <taxon>Eutreptiales</taxon>
        <taxon>Eutreptiaceae</taxon>
        <taxon>Eutreptiella</taxon>
    </lineage>
</organism>
<dbReference type="PANTHER" id="PTHR10974">
    <property type="entry name" value="FI08016P-RELATED"/>
    <property type="match status" value="1"/>
</dbReference>
<dbReference type="Pfam" id="PF02995">
    <property type="entry name" value="DUF229"/>
    <property type="match status" value="1"/>
</dbReference>
<proteinExistence type="predicted"/>
<gene>
    <name evidence="2" type="ORF">EGYM00163_LOCUS24786</name>
</gene>
<accession>A0A7S4D379</accession>
<protein>
    <submittedName>
        <fullName evidence="2">Uncharacterized protein</fullName>
    </submittedName>
</protein>
<reference evidence="2" key="1">
    <citation type="submission" date="2021-01" db="EMBL/GenBank/DDBJ databases">
        <authorList>
            <person name="Corre E."/>
            <person name="Pelletier E."/>
            <person name="Niang G."/>
            <person name="Scheremetjew M."/>
            <person name="Finn R."/>
            <person name="Kale V."/>
            <person name="Holt S."/>
            <person name="Cochrane G."/>
            <person name="Meng A."/>
            <person name="Brown T."/>
            <person name="Cohen L."/>
        </authorList>
    </citation>
    <scope>NUCLEOTIDE SEQUENCE</scope>
    <source>
        <strain evidence="2">CCMP1594</strain>
    </source>
</reference>
<dbReference type="GO" id="GO:0005615">
    <property type="term" value="C:extracellular space"/>
    <property type="evidence" value="ECO:0007669"/>
    <property type="project" value="TreeGrafter"/>
</dbReference>
<name>A0A7S4D379_9EUGL</name>
<dbReference type="SUPFAM" id="SSF53649">
    <property type="entry name" value="Alkaline phosphatase-like"/>
    <property type="match status" value="1"/>
</dbReference>
<evidence type="ECO:0000256" key="1">
    <source>
        <dbReference type="SAM" id="MobiDB-lite"/>
    </source>
</evidence>
<feature type="region of interest" description="Disordered" evidence="1">
    <location>
        <begin position="1"/>
        <end position="53"/>
    </location>
</feature>
<dbReference type="AlphaFoldDB" id="A0A7S4D379"/>
<dbReference type="InterPro" id="IPR017850">
    <property type="entry name" value="Alkaline_phosphatase_core_sf"/>
</dbReference>
<evidence type="ECO:0000313" key="2">
    <source>
        <dbReference type="EMBL" id="CAE0813635.1"/>
    </source>
</evidence>
<dbReference type="EMBL" id="HBJA01070552">
    <property type="protein sequence ID" value="CAE0813635.1"/>
    <property type="molecule type" value="Transcribed_RNA"/>
</dbReference>
<sequence length="638" mass="71108">MALLYSKSAPRQTDPLGRDRDAPLQIEPEDPHATPLSPKPTVALHTTPEPTEGASAAMLHPRTVGESKAADWHRGISGQLMNNITDCVVHIHPPDLPHDIHEAARGFQRFDSCPGAVNFSMMDAEGQITSWCRGPVTVAHGSGLKWRAEKGVVVHGDLKRRRLPSEFVRLQCSSGRGRRPYNIHTRVLPRGNMAMRTTPPATPLLIVLLDATSRSMFHRLMPRTARVLQAELGGRYDVVEFFRFNALGGNTRHNTPFLFGGAGTRGDVTNRLWLQQLMQKMGYVNAVASDHFKATAVAHELEPYCHHVLAFREMFAPSKAFRNEAGDRFNFVSPDLKDHCLGGRLPFTYVFEYMRSFFSAYPNTSRFGYIHLNDGHNENPWSLEPLDAELGLFLEDMARHDPAIVLLADHGLPYGYWSLTPTGEQEVKNSLLVMAFPKARLSASQTAALRHNSQALVTPHDVYRTIATMPGSLGDLMAYPQSWARRLAYGPGLDLLSDQVSHRRSCEQARLRPDFCLCNYWRELPIAQATKQQIAAAAAAMNRQTLGYTQCIQFEPHQLLVTTAHALSSDPEIMRVTLQLKGFAEGPVLFIVDALWLVRGTPPGLVRRTAYVNQTKCGAPPFVEPLCVCRDSDAVQRM</sequence>
<dbReference type="PANTHER" id="PTHR10974:SF1">
    <property type="entry name" value="FI08016P-RELATED"/>
    <property type="match status" value="1"/>
</dbReference>
<dbReference type="InterPro" id="IPR004245">
    <property type="entry name" value="DUF229"/>
</dbReference>